<dbReference type="Pfam" id="PF08240">
    <property type="entry name" value="ADH_N"/>
    <property type="match status" value="1"/>
</dbReference>
<dbReference type="PANTHER" id="PTHR44013">
    <property type="entry name" value="ZINC-TYPE ALCOHOL DEHYDROGENASE-LIKE PROTEIN C16A3.02C"/>
    <property type="match status" value="1"/>
</dbReference>
<dbReference type="Pfam" id="PF13602">
    <property type="entry name" value="ADH_zinc_N_2"/>
    <property type="match status" value="1"/>
</dbReference>
<evidence type="ECO:0000313" key="2">
    <source>
        <dbReference type="EMBL" id="GAA3622920.1"/>
    </source>
</evidence>
<dbReference type="InterPro" id="IPR011032">
    <property type="entry name" value="GroES-like_sf"/>
</dbReference>
<sequence length="326" mass="33929">MRAVVYERYGSPEVLELRDVSMPTPQAGEVLVEVVAASVNLSDWERLRGDPAYARMGGGLMRPATRRRILGSDVAGRVVAAGDGATRFAVGDAVFGDLMPRDGGFAEYVAAPQDMFAAKPAALSFAEASALPQAAAIAAHAVALANPGERMLLNGAGGGSGGLAVQLAVATGVQVTAVDAAGKLDFLRGLGAVDVIDYRRDDFTRRGPFDLIVDLVARRSIFAYRRALARGGRCVIVGGTTRALLRMATVGPLLGAVTGARLGVLAVHQGPRTFLPVAEQVARGEVSVPIDGIHPLEALPEAIARHGEGRALGKVVIAVRDDALLR</sequence>
<dbReference type="CDD" id="cd08267">
    <property type="entry name" value="MDR1"/>
    <property type="match status" value="1"/>
</dbReference>
<evidence type="ECO:0000259" key="1">
    <source>
        <dbReference type="SMART" id="SM00829"/>
    </source>
</evidence>
<organism evidence="2 3">
    <name type="scientific">Microbacterium awajiense</name>
    <dbReference type="NCBI Taxonomy" id="415214"/>
    <lineage>
        <taxon>Bacteria</taxon>
        <taxon>Bacillati</taxon>
        <taxon>Actinomycetota</taxon>
        <taxon>Actinomycetes</taxon>
        <taxon>Micrococcales</taxon>
        <taxon>Microbacteriaceae</taxon>
        <taxon>Microbacterium</taxon>
    </lineage>
</organism>
<dbReference type="SUPFAM" id="SSF50129">
    <property type="entry name" value="GroES-like"/>
    <property type="match status" value="1"/>
</dbReference>
<dbReference type="InterPro" id="IPR020843">
    <property type="entry name" value="ER"/>
</dbReference>
<accession>A0ABP6ZZE6</accession>
<dbReference type="InterPro" id="IPR052733">
    <property type="entry name" value="Chloroplast_QOR"/>
</dbReference>
<protein>
    <submittedName>
        <fullName evidence="2">NAD(P)-dependent alcohol dehydrogenase</fullName>
    </submittedName>
</protein>
<dbReference type="InterPro" id="IPR013154">
    <property type="entry name" value="ADH-like_N"/>
</dbReference>
<comment type="caution">
    <text evidence="2">The sequence shown here is derived from an EMBL/GenBank/DDBJ whole genome shotgun (WGS) entry which is preliminary data.</text>
</comment>
<dbReference type="Gene3D" id="3.90.180.10">
    <property type="entry name" value="Medium-chain alcohol dehydrogenases, catalytic domain"/>
    <property type="match status" value="1"/>
</dbReference>
<dbReference type="RefSeq" id="WP_344735904.1">
    <property type="nucleotide sequence ID" value="NZ_BAAAYU010000001.1"/>
</dbReference>
<dbReference type="EMBL" id="BAAAYU010000001">
    <property type="protein sequence ID" value="GAA3622920.1"/>
    <property type="molecule type" value="Genomic_DNA"/>
</dbReference>
<dbReference type="Proteomes" id="UP001501697">
    <property type="component" value="Unassembled WGS sequence"/>
</dbReference>
<reference evidence="3" key="1">
    <citation type="journal article" date="2019" name="Int. J. Syst. Evol. Microbiol.">
        <title>The Global Catalogue of Microorganisms (GCM) 10K type strain sequencing project: providing services to taxonomists for standard genome sequencing and annotation.</title>
        <authorList>
            <consortium name="The Broad Institute Genomics Platform"/>
            <consortium name="The Broad Institute Genome Sequencing Center for Infectious Disease"/>
            <person name="Wu L."/>
            <person name="Ma J."/>
        </authorList>
    </citation>
    <scope>NUCLEOTIDE SEQUENCE [LARGE SCALE GENOMIC DNA]</scope>
    <source>
        <strain evidence="3">JCM 16544</strain>
    </source>
</reference>
<dbReference type="Gene3D" id="3.40.50.720">
    <property type="entry name" value="NAD(P)-binding Rossmann-like Domain"/>
    <property type="match status" value="1"/>
</dbReference>
<dbReference type="SMART" id="SM00829">
    <property type="entry name" value="PKS_ER"/>
    <property type="match status" value="1"/>
</dbReference>
<dbReference type="InterPro" id="IPR036291">
    <property type="entry name" value="NAD(P)-bd_dom_sf"/>
</dbReference>
<name>A0ABP6ZZE6_9MICO</name>
<feature type="domain" description="Enoyl reductase (ER)" evidence="1">
    <location>
        <begin position="10"/>
        <end position="317"/>
    </location>
</feature>
<keyword evidence="3" id="KW-1185">Reference proteome</keyword>
<proteinExistence type="predicted"/>
<evidence type="ECO:0000313" key="3">
    <source>
        <dbReference type="Proteomes" id="UP001501697"/>
    </source>
</evidence>
<dbReference type="SUPFAM" id="SSF51735">
    <property type="entry name" value="NAD(P)-binding Rossmann-fold domains"/>
    <property type="match status" value="1"/>
</dbReference>
<dbReference type="PANTHER" id="PTHR44013:SF1">
    <property type="entry name" value="ZINC-TYPE ALCOHOL DEHYDROGENASE-LIKE PROTEIN C16A3.02C"/>
    <property type="match status" value="1"/>
</dbReference>
<gene>
    <name evidence="2" type="ORF">GCM10022200_01380</name>
</gene>